<dbReference type="InterPro" id="IPR047629">
    <property type="entry name" value="IS1182_transpos"/>
</dbReference>
<evidence type="ECO:0000259" key="2">
    <source>
        <dbReference type="Pfam" id="PF13751"/>
    </source>
</evidence>
<dbReference type="InterPro" id="IPR025668">
    <property type="entry name" value="Tnp_DDE_dom"/>
</dbReference>
<dbReference type="NCBIfam" id="NF033551">
    <property type="entry name" value="transpos_IS1182"/>
    <property type="match status" value="1"/>
</dbReference>
<dbReference type="Proteomes" id="UP000464186">
    <property type="component" value="Chromosome"/>
</dbReference>
<dbReference type="Pfam" id="PF05598">
    <property type="entry name" value="DUF772"/>
    <property type="match status" value="1"/>
</dbReference>
<reference evidence="3 4" key="1">
    <citation type="submission" date="2020-01" db="EMBL/GenBank/DDBJ databases">
        <title>Pseudarthrobacter psychrotolerans sp. nov., isolated from antarctic soil.</title>
        <authorList>
            <person name="Shin Y."/>
            <person name="Park W."/>
        </authorList>
    </citation>
    <scope>NUCLEOTIDE SEQUENCE [LARGE SCALE GENOMIC DNA]</scope>
    <source>
        <strain evidence="3 4">YJ56</strain>
    </source>
</reference>
<dbReference type="PANTHER" id="PTHR35604:SF2">
    <property type="entry name" value="TRANSPOSASE INSH FOR INSERTION SEQUENCE ELEMENT IS5A-RELATED"/>
    <property type="match status" value="1"/>
</dbReference>
<dbReference type="EMBL" id="CP047898">
    <property type="protein sequence ID" value="QHK21695.1"/>
    <property type="molecule type" value="Genomic_DNA"/>
</dbReference>
<evidence type="ECO:0000313" key="4">
    <source>
        <dbReference type="Proteomes" id="UP000464186"/>
    </source>
</evidence>
<name>A0A6P1NM26_9MICC</name>
<protein>
    <submittedName>
        <fullName evidence="3">IS1182 family transposase</fullName>
    </submittedName>
</protein>
<evidence type="ECO:0000313" key="3">
    <source>
        <dbReference type="EMBL" id="QHK21695.1"/>
    </source>
</evidence>
<feature type="domain" description="Transposase DDE" evidence="2">
    <location>
        <begin position="413"/>
        <end position="507"/>
    </location>
</feature>
<dbReference type="PANTHER" id="PTHR35604">
    <property type="entry name" value="TRANSPOSASE INSH FOR INSERTION SEQUENCE ELEMENT IS5A-RELATED"/>
    <property type="match status" value="1"/>
</dbReference>
<dbReference type="AlphaFoldDB" id="A0A6P1NM26"/>
<organism evidence="3 4">
    <name type="scientific">Pseudarthrobacter psychrotolerans</name>
    <dbReference type="NCBI Taxonomy" id="2697569"/>
    <lineage>
        <taxon>Bacteria</taxon>
        <taxon>Bacillati</taxon>
        <taxon>Actinomycetota</taxon>
        <taxon>Actinomycetes</taxon>
        <taxon>Micrococcales</taxon>
        <taxon>Micrococcaceae</taxon>
        <taxon>Pseudarthrobacter</taxon>
    </lineage>
</organism>
<dbReference type="Pfam" id="PF13751">
    <property type="entry name" value="DDE_Tnp_1_6"/>
    <property type="match status" value="1"/>
</dbReference>
<accession>A0A6P1NM26</accession>
<sequence length="521" mass="56008">MQGIEDAQRGFLDVEALAGELLAPGSAFAFLAEHRGRLFPDSMMEDLFTSSRGRPSIPASVIGSVLVLQALEGLSDRGTAEALTFDLRWKAACGYGLNEAAFHPSTLTYWRKRLAASGRPHRIIEAVFEVITATGVLNGRHRRAVDSTVLDDAVARQDTITQLIAVIRRFGRDVPDGASLLAVHAAGYDYSRVGKPDIAWDDGEAKNALISALVTDALALLDAVNPEGLQGPAAEAYALLALVAGQDVEPAEGSDGTDGRWQIARRVAKDRIISTVDPDSRHAHKSRSVLRDGYKAHIVGEPETGLITNAAITKAAGEGSTDTQAGKELLAADQSMQDGAPFQVLGDSAYGSGDMLEHLETAGHQALVKPKPLRPAVAGGYTLDDFGHDPEKGTMTCPNGLVRKISSKGNVNFGAGCNDCPLRAACTTAKKGRKLVITEHHGRQRAHRAAAKESGFQQDYRQYRPLIERSIAWLVAGGNRRLRYRGTVKNHAWIQSRVAGLNLKRLLKLGLTHQNEAWAMG</sequence>
<dbReference type="InterPro" id="IPR008490">
    <property type="entry name" value="Transposase_InsH_N"/>
</dbReference>
<gene>
    <name evidence="3" type="ORF">GU243_20640</name>
</gene>
<keyword evidence="4" id="KW-1185">Reference proteome</keyword>
<proteinExistence type="predicted"/>
<dbReference type="KEGG" id="psey:GU243_20640"/>
<evidence type="ECO:0000259" key="1">
    <source>
        <dbReference type="Pfam" id="PF05598"/>
    </source>
</evidence>
<feature type="domain" description="Transposase InsH N-terminal" evidence="1">
    <location>
        <begin position="44"/>
        <end position="113"/>
    </location>
</feature>